<dbReference type="Proteomes" id="UP000094527">
    <property type="component" value="Unassembled WGS sequence"/>
</dbReference>
<dbReference type="FunFam" id="3.30.1360.20:FF:000001">
    <property type="entry name" value="Pterin-4-alpha-carbinolamine dehydratase 2"/>
    <property type="match status" value="1"/>
</dbReference>
<comment type="similarity">
    <text evidence="2">Belongs to the pterin-4-alpha-carbinolamine dehydratase family.</text>
</comment>
<comment type="caution">
    <text evidence="7">The sequence shown here is derived from an EMBL/GenBank/DDBJ whole genome shotgun (WGS) entry which is preliminary data.</text>
</comment>
<proteinExistence type="inferred from homology"/>
<evidence type="ECO:0000256" key="4">
    <source>
        <dbReference type="ARBA" id="ARBA00023239"/>
    </source>
</evidence>
<evidence type="ECO:0000313" key="8">
    <source>
        <dbReference type="Proteomes" id="UP000094527"/>
    </source>
</evidence>
<dbReference type="EC" id="4.2.1.96" evidence="3"/>
<evidence type="ECO:0000313" key="7">
    <source>
        <dbReference type="EMBL" id="ODN02362.1"/>
    </source>
</evidence>
<protein>
    <recommendedName>
        <fullName evidence="3">4a-hydroxytetrahydrobiopterin dehydratase</fullName>
        <ecNumber evidence="3">4.2.1.96</ecNumber>
    </recommendedName>
    <alternativeName>
        <fullName evidence="5">4-alpha-hydroxy-tetrahydropterin dehydratase</fullName>
    </alternativeName>
    <alternativeName>
        <fullName evidence="6">Pterin carbinolamine dehydratase</fullName>
    </alternativeName>
</protein>
<evidence type="ECO:0000256" key="5">
    <source>
        <dbReference type="ARBA" id="ARBA00030497"/>
    </source>
</evidence>
<organism evidence="7 8">
    <name type="scientific">Orchesella cincta</name>
    <name type="common">Springtail</name>
    <name type="synonym">Podura cincta</name>
    <dbReference type="NCBI Taxonomy" id="48709"/>
    <lineage>
        <taxon>Eukaryota</taxon>
        <taxon>Metazoa</taxon>
        <taxon>Ecdysozoa</taxon>
        <taxon>Arthropoda</taxon>
        <taxon>Hexapoda</taxon>
        <taxon>Collembola</taxon>
        <taxon>Entomobryomorpha</taxon>
        <taxon>Entomobryoidea</taxon>
        <taxon>Orchesellidae</taxon>
        <taxon>Orchesellinae</taxon>
        <taxon>Orchesella</taxon>
    </lineage>
</organism>
<evidence type="ECO:0000256" key="1">
    <source>
        <dbReference type="ARBA" id="ARBA00001554"/>
    </source>
</evidence>
<comment type="catalytic activity">
    <reaction evidence="1">
        <text>(4aS,6R)-4a-hydroxy-L-erythro-5,6,7,8-tetrahydrobiopterin = (6R)-L-erythro-6,7-dihydrobiopterin + H2O</text>
        <dbReference type="Rhea" id="RHEA:11920"/>
        <dbReference type="ChEBI" id="CHEBI:15377"/>
        <dbReference type="ChEBI" id="CHEBI:15642"/>
        <dbReference type="ChEBI" id="CHEBI:43120"/>
        <dbReference type="EC" id="4.2.1.96"/>
    </reaction>
</comment>
<evidence type="ECO:0000256" key="6">
    <source>
        <dbReference type="ARBA" id="ARBA00031023"/>
    </source>
</evidence>
<keyword evidence="4" id="KW-0456">Lyase</keyword>
<dbReference type="AlphaFoldDB" id="A0A1D2NAS6"/>
<sequence length="219" mass="24947">MAHLQSFKEALRVHLHANANPFQLLLKLDRTTSSKVSAIRRNFSSHEISHLQKGNKKVTLAGTIQKTPCSKTSIQSIHVHTLAQPHQLLKYSILTHWKAQQLNYFTTPSSQTERGFAKMALSPKLEGSERSEKLNALMEAGWSMVEGRDAIYKEFKFKDFNEAFGFMTRTALLADKMDHHPEWFNVYNKVQVTLSSHDVSGISERDVKMAKFMEKIVAS</sequence>
<dbReference type="CDD" id="cd00914">
    <property type="entry name" value="PCD_DCoH_subfamily_b"/>
    <property type="match status" value="1"/>
</dbReference>
<dbReference type="EMBL" id="LJIJ01000115">
    <property type="protein sequence ID" value="ODN02362.1"/>
    <property type="molecule type" value="Genomic_DNA"/>
</dbReference>
<dbReference type="NCBIfam" id="NF002018">
    <property type="entry name" value="PRK00823.1-3"/>
    <property type="match status" value="1"/>
</dbReference>
<dbReference type="GO" id="GO:0008124">
    <property type="term" value="F:4-alpha-hydroxytetrahydrobiopterin dehydratase activity"/>
    <property type="evidence" value="ECO:0007669"/>
    <property type="project" value="UniProtKB-EC"/>
</dbReference>
<dbReference type="PANTHER" id="PTHR12599">
    <property type="entry name" value="PTERIN-4-ALPHA-CARBINOLAMINE DEHYDRATASE"/>
    <property type="match status" value="1"/>
</dbReference>
<reference evidence="7 8" key="1">
    <citation type="journal article" date="2016" name="Genome Biol. Evol.">
        <title>Gene Family Evolution Reflects Adaptation to Soil Environmental Stressors in the Genome of the Collembolan Orchesella cincta.</title>
        <authorList>
            <person name="Faddeeva-Vakhrusheva A."/>
            <person name="Derks M.F."/>
            <person name="Anvar S.Y."/>
            <person name="Agamennone V."/>
            <person name="Suring W."/>
            <person name="Smit S."/>
            <person name="van Straalen N.M."/>
            <person name="Roelofs D."/>
        </authorList>
    </citation>
    <scope>NUCLEOTIDE SEQUENCE [LARGE SCALE GENOMIC DNA]</scope>
    <source>
        <tissue evidence="7">Mixed pool</tissue>
    </source>
</reference>
<dbReference type="InterPro" id="IPR036428">
    <property type="entry name" value="PCD_sf"/>
</dbReference>
<evidence type="ECO:0000256" key="3">
    <source>
        <dbReference type="ARBA" id="ARBA00013252"/>
    </source>
</evidence>
<dbReference type="InterPro" id="IPR001533">
    <property type="entry name" value="Pterin_deHydtase"/>
</dbReference>
<dbReference type="Pfam" id="PF01329">
    <property type="entry name" value="Pterin_4a"/>
    <property type="match status" value="1"/>
</dbReference>
<gene>
    <name evidence="7" type="ORF">Ocin01_04343</name>
</gene>
<keyword evidence="8" id="KW-1185">Reference proteome</keyword>
<dbReference type="HAMAP" id="MF_00434">
    <property type="entry name" value="Pterin_4_alpha"/>
    <property type="match status" value="1"/>
</dbReference>
<dbReference type="STRING" id="48709.A0A1D2NAS6"/>
<dbReference type="OrthoDB" id="277398at2759"/>
<dbReference type="Gene3D" id="3.30.1360.20">
    <property type="entry name" value="Transcriptional coactivator/pterin dehydratase"/>
    <property type="match status" value="1"/>
</dbReference>
<accession>A0A1D2NAS6</accession>
<name>A0A1D2NAS6_ORCCI</name>
<dbReference type="GO" id="GO:0006729">
    <property type="term" value="P:tetrahydrobiopterin biosynthetic process"/>
    <property type="evidence" value="ECO:0007669"/>
    <property type="project" value="InterPro"/>
</dbReference>
<evidence type="ECO:0000256" key="2">
    <source>
        <dbReference type="ARBA" id="ARBA00006472"/>
    </source>
</evidence>
<dbReference type="SUPFAM" id="SSF55248">
    <property type="entry name" value="PCD-like"/>
    <property type="match status" value="1"/>
</dbReference>
<dbReference type="PANTHER" id="PTHR12599:SF0">
    <property type="entry name" value="PTERIN-4-ALPHA-CARBINOLAMINE DEHYDRATASE"/>
    <property type="match status" value="1"/>
</dbReference>